<name>A0A0F9BSA7_9ZZZZ</name>
<dbReference type="PANTHER" id="PTHR21485:SF6">
    <property type="entry name" value="N-ACYLNEURAMINATE CYTIDYLYLTRANSFERASE-RELATED"/>
    <property type="match status" value="1"/>
</dbReference>
<dbReference type="InterPro" id="IPR003329">
    <property type="entry name" value="Cytidylyl_trans"/>
</dbReference>
<gene>
    <name evidence="1" type="ORF">LCGC14_2411880</name>
</gene>
<dbReference type="GO" id="GO:0008781">
    <property type="term" value="F:N-acylneuraminate cytidylyltransferase activity"/>
    <property type="evidence" value="ECO:0007669"/>
    <property type="project" value="TreeGrafter"/>
</dbReference>
<sequence length="59" mass="6454">MEVLAVIPARGGSVRTPKKNIKLLNGKPLIAYAIEAAKKSEYITQIIISTDDKEIMQLA</sequence>
<evidence type="ECO:0000313" key="1">
    <source>
        <dbReference type="EMBL" id="KKL24780.1"/>
    </source>
</evidence>
<dbReference type="SUPFAM" id="SSF53448">
    <property type="entry name" value="Nucleotide-diphospho-sugar transferases"/>
    <property type="match status" value="1"/>
</dbReference>
<proteinExistence type="predicted"/>
<dbReference type="Pfam" id="PF02348">
    <property type="entry name" value="CTP_transf_3"/>
    <property type="match status" value="1"/>
</dbReference>
<feature type="non-terminal residue" evidence="1">
    <location>
        <position position="59"/>
    </location>
</feature>
<reference evidence="1" key="1">
    <citation type="journal article" date="2015" name="Nature">
        <title>Complex archaea that bridge the gap between prokaryotes and eukaryotes.</title>
        <authorList>
            <person name="Spang A."/>
            <person name="Saw J.H."/>
            <person name="Jorgensen S.L."/>
            <person name="Zaremba-Niedzwiedzka K."/>
            <person name="Martijn J."/>
            <person name="Lind A.E."/>
            <person name="van Eijk R."/>
            <person name="Schleper C."/>
            <person name="Guy L."/>
            <person name="Ettema T.J."/>
        </authorList>
    </citation>
    <scope>NUCLEOTIDE SEQUENCE</scope>
</reference>
<dbReference type="Gene3D" id="3.90.550.10">
    <property type="entry name" value="Spore Coat Polysaccharide Biosynthesis Protein SpsA, Chain A"/>
    <property type="match status" value="1"/>
</dbReference>
<dbReference type="EMBL" id="LAZR01036459">
    <property type="protein sequence ID" value="KKL24780.1"/>
    <property type="molecule type" value="Genomic_DNA"/>
</dbReference>
<dbReference type="PANTHER" id="PTHR21485">
    <property type="entry name" value="HAD SUPERFAMILY MEMBERS CMAS AND KDSC"/>
    <property type="match status" value="1"/>
</dbReference>
<accession>A0A0F9BSA7</accession>
<dbReference type="InterPro" id="IPR029044">
    <property type="entry name" value="Nucleotide-diphossugar_trans"/>
</dbReference>
<comment type="caution">
    <text evidence="1">The sequence shown here is derived from an EMBL/GenBank/DDBJ whole genome shotgun (WGS) entry which is preliminary data.</text>
</comment>
<evidence type="ECO:0008006" key="2">
    <source>
        <dbReference type="Google" id="ProtNLM"/>
    </source>
</evidence>
<organism evidence="1">
    <name type="scientific">marine sediment metagenome</name>
    <dbReference type="NCBI Taxonomy" id="412755"/>
    <lineage>
        <taxon>unclassified sequences</taxon>
        <taxon>metagenomes</taxon>
        <taxon>ecological metagenomes</taxon>
    </lineage>
</organism>
<dbReference type="AlphaFoldDB" id="A0A0F9BSA7"/>
<dbReference type="InterPro" id="IPR050793">
    <property type="entry name" value="CMP-NeuNAc_synthase"/>
</dbReference>
<protein>
    <recommendedName>
        <fullName evidence="2">Acylneuraminate cytidylyltransferase family protein</fullName>
    </recommendedName>
</protein>